<comment type="caution">
    <text evidence="5">The sequence shown here is derived from an EMBL/GenBank/DDBJ whole genome shotgun (WGS) entry which is preliminary data.</text>
</comment>
<evidence type="ECO:0000256" key="1">
    <source>
        <dbReference type="ARBA" id="ARBA00038184"/>
    </source>
</evidence>
<keyword evidence="3" id="KW-0812">Transmembrane</keyword>
<dbReference type="InterPro" id="IPR036514">
    <property type="entry name" value="SGNH_hydro_sf"/>
</dbReference>
<evidence type="ECO:0000256" key="2">
    <source>
        <dbReference type="SAM" id="MobiDB-lite"/>
    </source>
</evidence>
<dbReference type="Proteomes" id="UP001153069">
    <property type="component" value="Unassembled WGS sequence"/>
</dbReference>
<gene>
    <name evidence="5" type="ORF">SEMRO_725_G193280.1</name>
</gene>
<organism evidence="5 6">
    <name type="scientific">Seminavis robusta</name>
    <dbReference type="NCBI Taxonomy" id="568900"/>
    <lineage>
        <taxon>Eukaryota</taxon>
        <taxon>Sar</taxon>
        <taxon>Stramenopiles</taxon>
        <taxon>Ochrophyta</taxon>
        <taxon>Bacillariophyta</taxon>
        <taxon>Bacillariophyceae</taxon>
        <taxon>Bacillariophycidae</taxon>
        <taxon>Naviculales</taxon>
        <taxon>Naviculaceae</taxon>
        <taxon>Seminavis</taxon>
    </lineage>
</organism>
<reference evidence="5" key="1">
    <citation type="submission" date="2020-06" db="EMBL/GenBank/DDBJ databases">
        <authorList>
            <consortium name="Plant Systems Biology data submission"/>
        </authorList>
    </citation>
    <scope>NUCLEOTIDE SEQUENCE</scope>
    <source>
        <strain evidence="5">D6</strain>
    </source>
</reference>
<keyword evidence="3" id="KW-1133">Transmembrane helix</keyword>
<feature type="transmembrane region" description="Helical" evidence="3">
    <location>
        <begin position="85"/>
        <end position="110"/>
    </location>
</feature>
<evidence type="ECO:0000313" key="6">
    <source>
        <dbReference type="Proteomes" id="UP001153069"/>
    </source>
</evidence>
<evidence type="ECO:0000259" key="4">
    <source>
        <dbReference type="Pfam" id="PF13472"/>
    </source>
</evidence>
<proteinExistence type="inferred from homology"/>
<dbReference type="PANTHER" id="PTHR11852">
    <property type="entry name" value="PLATELET-ACTIVATING FACTOR ACETYLHYDROLASE"/>
    <property type="match status" value="1"/>
</dbReference>
<dbReference type="EMBL" id="CAICTM010000724">
    <property type="protein sequence ID" value="CAB9515581.1"/>
    <property type="molecule type" value="Genomic_DNA"/>
</dbReference>
<feature type="region of interest" description="Disordered" evidence="2">
    <location>
        <begin position="1"/>
        <end position="46"/>
    </location>
</feature>
<dbReference type="Gene3D" id="3.40.50.1110">
    <property type="entry name" value="SGNH hydrolase"/>
    <property type="match status" value="1"/>
</dbReference>
<name>A0A9N8EAD7_9STRA</name>
<comment type="similarity">
    <text evidence="1">Belongs to the 'GDSL' lipolytic enzyme family. Platelet-activating factor acetylhydrolase IB beta/gamma subunits subfamily.</text>
</comment>
<evidence type="ECO:0000256" key="3">
    <source>
        <dbReference type="SAM" id="Phobius"/>
    </source>
</evidence>
<dbReference type="AlphaFoldDB" id="A0A9N8EAD7"/>
<keyword evidence="6" id="KW-1185">Reference proteome</keyword>
<evidence type="ECO:0000313" key="5">
    <source>
        <dbReference type="EMBL" id="CAB9515581.1"/>
    </source>
</evidence>
<dbReference type="PANTHER" id="PTHR11852:SF0">
    <property type="entry name" value="PLATELET-ACTIVATING FACTOR ACETYLHYDROLASE IB SUBUNIT BETA HOMOLOG"/>
    <property type="match status" value="1"/>
</dbReference>
<keyword evidence="3" id="KW-0472">Membrane</keyword>
<dbReference type="InterPro" id="IPR013830">
    <property type="entry name" value="SGNH_hydro"/>
</dbReference>
<dbReference type="SUPFAM" id="SSF52266">
    <property type="entry name" value="SGNH hydrolase"/>
    <property type="match status" value="1"/>
</dbReference>
<feature type="region of interest" description="Disordered" evidence="2">
    <location>
        <begin position="804"/>
        <end position="826"/>
    </location>
</feature>
<feature type="domain" description="SGNH hydrolase-type esterase" evidence="4">
    <location>
        <begin position="228"/>
        <end position="432"/>
    </location>
</feature>
<dbReference type="Pfam" id="PF13472">
    <property type="entry name" value="Lipase_GDSL_2"/>
    <property type="match status" value="1"/>
</dbReference>
<accession>A0A9N8EAD7</accession>
<sequence length="826" mass="87217">MFPVSSFEDEEDALPSIPEPNLHGEYDEGEPPAQATSPLGNTRAEYNGIYTSSGNTGLGVMNLKELDAYVHDTVRAQRRQRRKEILIKLALSIGFVVIATAVLSSSVFVYEEHSSSNKSLQENEKAIDKSIHFHNPIGYELSQCEFELNQNRSFLQLIAETQVIEDESACRREVPDCDWENPTIPAKRHDDNSALRAEWNYAFEFNVRHIRGVTKRVTTETNPFDVVLIGDSIVEHWEGKDMGMNEPSLHRDHEVFEELFTKHGGGQIDGMAHGIGGDRCANLLWRLENGEMPPEFQPKVWWLLIGTEDWHVGVDSEAIVAGIIKIVMTIRQAHPSTHIVINSILPRGNEKRDDNPHYAALFDINQRLDCYVESENERRKQKLAQAEITPSKHEMLSFFNATAIFLFRDPEVGYFVNPALLPDYVHPSAQGEEIWGQQIVAKVLELTGGVPYAEDGTEDAIQSDAGTTTESTGLQLPAVITGTESPAVVTTAKIPNTNATGIAPASTNRPVPPAGTTNPVSFVTPAAATVPPATNGIVTPAVTPAVTSSAEATASAQAAIGTIPPVDTVPPATAGTVPPLVTSSAEATARLKPPLVPSHLLAPFLQPLLELFLHLSPAALKPPQVLKPPLVPSHLLHVPPATTGTVPPLVTSSVQAATGTQATSGTIQPVATVASATAGTVPPVVTSSVEATTSTQATSGTIQPVATVASATAGTVPPVVTSATTGTVPPVVTSTELATNTQAANGIVPPAVTSTPATVGTQETVGSVPPAGTEATIGTVPPVVTTGIQETVGTVPPVITSAEASTGTQGATGSVPPAATAPHEQP</sequence>
<dbReference type="OrthoDB" id="505607at2759"/>
<protein>
    <submittedName>
        <fullName evidence="5">Platelet-activating factor acetylhydrolase IB subunit gamma</fullName>
    </submittedName>
</protein>